<feature type="region of interest" description="Disordered" evidence="1">
    <location>
        <begin position="310"/>
        <end position="476"/>
    </location>
</feature>
<feature type="compositionally biased region" description="Low complexity" evidence="1">
    <location>
        <begin position="115"/>
        <end position="126"/>
    </location>
</feature>
<feature type="compositionally biased region" description="Basic and acidic residues" evidence="1">
    <location>
        <begin position="211"/>
        <end position="222"/>
    </location>
</feature>
<feature type="compositionally biased region" description="Basic and acidic residues" evidence="1">
    <location>
        <begin position="156"/>
        <end position="186"/>
    </location>
</feature>
<feature type="compositionally biased region" description="Basic and acidic residues" evidence="1">
    <location>
        <begin position="649"/>
        <end position="690"/>
    </location>
</feature>
<feature type="compositionally biased region" description="Basic residues" evidence="1">
    <location>
        <begin position="758"/>
        <end position="771"/>
    </location>
</feature>
<feature type="compositionally biased region" description="Basic and acidic residues" evidence="1">
    <location>
        <begin position="68"/>
        <end position="85"/>
    </location>
</feature>
<feature type="compositionally biased region" description="Basic residues" evidence="1">
    <location>
        <begin position="880"/>
        <end position="901"/>
    </location>
</feature>
<proteinExistence type="predicted"/>
<feature type="compositionally biased region" description="Pro residues" evidence="1">
    <location>
        <begin position="8"/>
        <end position="17"/>
    </location>
</feature>
<feature type="compositionally biased region" description="Low complexity" evidence="1">
    <location>
        <begin position="865"/>
        <end position="879"/>
    </location>
</feature>
<feature type="compositionally biased region" description="Polar residues" evidence="1">
    <location>
        <begin position="411"/>
        <end position="421"/>
    </location>
</feature>
<keyword evidence="3" id="KW-1185">Reference proteome</keyword>
<dbReference type="AlphaFoldDB" id="A0A9D4US76"/>
<name>A0A9D4US76_ADICA</name>
<feature type="compositionally biased region" description="Basic and acidic residues" evidence="1">
    <location>
        <begin position="457"/>
        <end position="467"/>
    </location>
</feature>
<feature type="compositionally biased region" description="Basic and acidic residues" evidence="1">
    <location>
        <begin position="851"/>
        <end position="863"/>
    </location>
</feature>
<reference evidence="2" key="1">
    <citation type="submission" date="2021-01" db="EMBL/GenBank/DDBJ databases">
        <title>Adiantum capillus-veneris genome.</title>
        <authorList>
            <person name="Fang Y."/>
            <person name="Liao Q."/>
        </authorList>
    </citation>
    <scope>NUCLEOTIDE SEQUENCE</scope>
    <source>
        <strain evidence="2">H3</strain>
        <tissue evidence="2">Leaf</tissue>
    </source>
</reference>
<feature type="compositionally biased region" description="Basic residues" evidence="1">
    <location>
        <begin position="836"/>
        <end position="849"/>
    </location>
</feature>
<feature type="region of interest" description="Disordered" evidence="1">
    <location>
        <begin position="32"/>
        <end position="248"/>
    </location>
</feature>
<feature type="compositionally biased region" description="Basic and acidic residues" evidence="1">
    <location>
        <begin position="500"/>
        <end position="512"/>
    </location>
</feature>
<gene>
    <name evidence="2" type="ORF">GOP47_0011054</name>
</gene>
<accession>A0A9D4US76</accession>
<protein>
    <submittedName>
        <fullName evidence="2">Uncharacterized protein</fullName>
    </submittedName>
</protein>
<feature type="region of interest" description="Disordered" evidence="1">
    <location>
        <begin position="1"/>
        <end position="20"/>
    </location>
</feature>
<dbReference type="Proteomes" id="UP000886520">
    <property type="component" value="Chromosome 11"/>
</dbReference>
<feature type="region of interest" description="Disordered" evidence="1">
    <location>
        <begin position="616"/>
        <end position="909"/>
    </location>
</feature>
<dbReference type="EMBL" id="JABFUD020000011">
    <property type="protein sequence ID" value="KAI5073041.1"/>
    <property type="molecule type" value="Genomic_DNA"/>
</dbReference>
<organism evidence="2 3">
    <name type="scientific">Adiantum capillus-veneris</name>
    <name type="common">Maidenhair fern</name>
    <dbReference type="NCBI Taxonomy" id="13818"/>
    <lineage>
        <taxon>Eukaryota</taxon>
        <taxon>Viridiplantae</taxon>
        <taxon>Streptophyta</taxon>
        <taxon>Embryophyta</taxon>
        <taxon>Tracheophyta</taxon>
        <taxon>Polypodiopsida</taxon>
        <taxon>Polypodiidae</taxon>
        <taxon>Polypodiales</taxon>
        <taxon>Pteridineae</taxon>
        <taxon>Pteridaceae</taxon>
        <taxon>Vittarioideae</taxon>
        <taxon>Adiantum</taxon>
    </lineage>
</organism>
<feature type="compositionally biased region" description="Basic and acidic residues" evidence="1">
    <location>
        <begin position="714"/>
        <end position="724"/>
    </location>
</feature>
<feature type="compositionally biased region" description="Basic and acidic residues" evidence="1">
    <location>
        <begin position="385"/>
        <end position="405"/>
    </location>
</feature>
<evidence type="ECO:0000313" key="2">
    <source>
        <dbReference type="EMBL" id="KAI5073041.1"/>
    </source>
</evidence>
<evidence type="ECO:0000256" key="1">
    <source>
        <dbReference type="SAM" id="MobiDB-lite"/>
    </source>
</evidence>
<comment type="caution">
    <text evidence="2">The sequence shown here is derived from an EMBL/GenBank/DDBJ whole genome shotgun (WGS) entry which is preliminary data.</text>
</comment>
<feature type="compositionally biased region" description="Basic and acidic residues" evidence="1">
    <location>
        <begin position="731"/>
        <end position="740"/>
    </location>
</feature>
<feature type="compositionally biased region" description="Basic and acidic residues" evidence="1">
    <location>
        <begin position="536"/>
        <end position="553"/>
    </location>
</feature>
<feature type="compositionally biased region" description="Basic and acidic residues" evidence="1">
    <location>
        <begin position="806"/>
        <end position="820"/>
    </location>
</feature>
<feature type="compositionally biased region" description="Basic and acidic residues" evidence="1">
    <location>
        <begin position="422"/>
        <end position="434"/>
    </location>
</feature>
<sequence>MDSDHRLPPPPPGPPPHNAISYKEYIRYLRAERWKRGRSPTNDPRAIEAEDRTAVDERYLEGQLCPETTDHARNRTTRSRREEAPRSLVQKESGRLRPEGIIDADVTGEAEPCQKKSPATAKSPSKQSHRRRSRSESSPSQERSCAAGPSSLFTGARDRHIDISHMHPRLSECKQAEPGDVVEHHLLTAPSSPQEEADLSAAATSPQKIRPQREVGDQRKELAATTLRRSPRHRLPRSPHGPAPTQANLFLGEYGESLHSVIVQSPDVAVESPLANNEGYRTEGATGCNAEGIDQACGNSALTKAELLSTARKRPQSAALKVSGLVDYDAQRSPALSDRRRRKNSATKNARNALQRPSPPKKEESFGLAMPINKLDFLSPPSRNESGRRLPPDPMEAHEVADSLRPRKGTVTDNPLHQISADTKRCEGRSDRPRSLSTQRLQQPGPAINAASAVLNEAEKLEDEDRRGRRASSRGKLASIVVRGLSCSIQDEQACSRSNLKRERTEKSREEFAAAIPPVEPEVGVRRCGADGGSTEDSRHISDRGSGRRRQEQASRQQTESGRKILSVGPTSQPALPLHNYNVSGIGAPRYPVHQLAGASQSAQRHRYPLHQLPYAAAPASSPPFQHQQRVGQTPLAHPRRYSSSRPVVSERRSDGRARSSSRRRPDQRLDRRHGADEARLLQKRHENSDYRPSQRAAGVDHGRSTAAGAHPNVEQRRLGHRYAEGSSAHTRNEEDRTIMSRETTTAAAGDHGDPRSPRKRSRFRSPRRRAADRNFISSEERTATIGTGDHGSPKKRSRSGSPRRQAADRKFISREKGTGEDNVPATAAARDHRPPRSPKKRSRTRSPRRQAADRSFISREEEVTATAAHAAGVHGVPRSTKKRNRSKSPRRRGGAKRSRASIRQQLTT</sequence>
<evidence type="ECO:0000313" key="3">
    <source>
        <dbReference type="Proteomes" id="UP000886520"/>
    </source>
</evidence>
<feature type="compositionally biased region" description="Basic and acidic residues" evidence="1">
    <location>
        <begin position="45"/>
        <end position="60"/>
    </location>
</feature>
<feature type="region of interest" description="Disordered" evidence="1">
    <location>
        <begin position="497"/>
        <end position="581"/>
    </location>
</feature>